<gene>
    <name evidence="4" type="ORF">Aory05_000365600</name>
</gene>
<dbReference type="Pfam" id="PF08969">
    <property type="entry name" value="USP8_dimer"/>
    <property type="match status" value="1"/>
</dbReference>
<feature type="transmembrane region" description="Helical" evidence="2">
    <location>
        <begin position="151"/>
        <end position="171"/>
    </location>
</feature>
<keyword evidence="2" id="KW-1133">Transmembrane helix</keyword>
<evidence type="ECO:0000256" key="2">
    <source>
        <dbReference type="SAM" id="Phobius"/>
    </source>
</evidence>
<evidence type="ECO:0000259" key="3">
    <source>
        <dbReference type="Pfam" id="PF08969"/>
    </source>
</evidence>
<feature type="compositionally biased region" description="Polar residues" evidence="1">
    <location>
        <begin position="29"/>
        <end position="39"/>
    </location>
</feature>
<dbReference type="Proteomes" id="UP001165189">
    <property type="component" value="Unassembled WGS sequence"/>
</dbReference>
<dbReference type="EMBL" id="BSYB01000012">
    <property type="protein sequence ID" value="GMG44732.1"/>
    <property type="molecule type" value="Genomic_DNA"/>
</dbReference>
<protein>
    <submittedName>
        <fullName evidence="4">Unnamed protein product</fullName>
    </submittedName>
</protein>
<name>A0ABQ6KIU8_ASPOZ</name>
<reference evidence="4" key="1">
    <citation type="submission" date="2023-04" db="EMBL/GenBank/DDBJ databases">
        <title>Aspergillus oryzae var. brunneus NBRC 4377.</title>
        <authorList>
            <person name="Ichikawa N."/>
            <person name="Sato H."/>
            <person name="Tonouchi N."/>
        </authorList>
    </citation>
    <scope>NUCLEOTIDE SEQUENCE</scope>
    <source>
        <strain evidence="4">NBRC 4377</strain>
    </source>
</reference>
<comment type="caution">
    <text evidence="4">The sequence shown here is derived from an EMBL/GenBank/DDBJ whole genome shotgun (WGS) entry which is preliminary data.</text>
</comment>
<dbReference type="Gene3D" id="1.20.58.80">
    <property type="entry name" value="Phosphotransferase system, lactose/cellobiose-type IIA subunit"/>
    <property type="match status" value="1"/>
</dbReference>
<evidence type="ECO:0000256" key="1">
    <source>
        <dbReference type="SAM" id="MobiDB-lite"/>
    </source>
</evidence>
<dbReference type="InterPro" id="IPR015063">
    <property type="entry name" value="USP8_dimer"/>
</dbReference>
<feature type="region of interest" description="Disordered" evidence="1">
    <location>
        <begin position="1"/>
        <end position="48"/>
    </location>
</feature>
<evidence type="ECO:0000313" key="4">
    <source>
        <dbReference type="EMBL" id="GMG44732.1"/>
    </source>
</evidence>
<proteinExistence type="predicted"/>
<accession>A0ABQ6KIU8</accession>
<keyword evidence="2" id="KW-0472">Membrane</keyword>
<organism evidence="4 5">
    <name type="scientific">Aspergillus oryzae var. brunneus</name>
    <dbReference type="NCBI Taxonomy" id="332754"/>
    <lineage>
        <taxon>Eukaryota</taxon>
        <taxon>Fungi</taxon>
        <taxon>Dikarya</taxon>
        <taxon>Ascomycota</taxon>
        <taxon>Pezizomycotina</taxon>
        <taxon>Eurotiomycetes</taxon>
        <taxon>Eurotiomycetidae</taxon>
        <taxon>Eurotiales</taxon>
        <taxon>Aspergillaceae</taxon>
        <taxon>Aspergillus</taxon>
        <taxon>Aspergillus subgen. Circumdati</taxon>
    </lineage>
</organism>
<evidence type="ECO:0000313" key="5">
    <source>
        <dbReference type="Proteomes" id="UP001165189"/>
    </source>
</evidence>
<keyword evidence="2" id="KW-0812">Transmembrane</keyword>
<feature type="domain" description="USP8 dimerisation" evidence="3">
    <location>
        <begin position="84"/>
        <end position="145"/>
    </location>
</feature>
<sequence>MSSDAAALPSPPGFAPWENIGHPGGQISRPDSLSSSNHATPAGYQSPRFSNIKDLQDEAAALDVNEDSSVCYPTQDSVKHPGKIANSLQLNLLLNRAQDAIENARRFADNDQPDKAYVQYLRASEITINIIPHHPDYRTTASQRSDWYKQFANLMMVWIPVVFIQLVTAIFGSHCSTRF</sequence>
<keyword evidence="5" id="KW-1185">Reference proteome</keyword>